<evidence type="ECO:0000256" key="4">
    <source>
        <dbReference type="ARBA" id="ARBA00023239"/>
    </source>
</evidence>
<sequence>MDRVGLDRDATHGTARDATGDAATGDSTGGAVGDTVRRLRDGMGRGVLSFPLTSFHDDGSLDPDGFRAHVAAQIATAPGALFPACGTGEFFSLDEDEYRQTVTIAVEEAAGRLPVVAGVGYGWAQAARFARIAEQAGADALLVLPHYLVAAPQDGLVAQLEQIAARTRLPLIAYQRGQVAFSAASLRHIVRIPNVIGLKDGHSDLDRLQRLTLAAPEDFLFFNGAATAEIQARAYATVGVPAYSSAVHAFAPEIANAFFAALHDGDGTDGRDGGGRRGDEGDKTVQRLLRDFYVPFVELRDRVPGYAVSLVKAAARLRGRPVGPVRAPLTEPSPADLADLATLLTTGLDLVGAAL</sequence>
<dbReference type="EMBL" id="BMTL01000021">
    <property type="protein sequence ID" value="GGS04345.1"/>
    <property type="molecule type" value="Genomic_DNA"/>
</dbReference>
<comment type="similarity">
    <text evidence="3 5">Belongs to the DapA family.</text>
</comment>
<protein>
    <recommendedName>
        <fullName evidence="5">Probable 5-dehydro-4-deoxyglucarate dehydratase</fullName>
        <ecNumber evidence="5">4.2.1.41</ecNumber>
    </recommendedName>
    <alternativeName>
        <fullName evidence="5">5-keto-4-deoxy-glucarate dehydratase</fullName>
        <shortName evidence="5">KDGDH</shortName>
    </alternativeName>
</protein>
<dbReference type="NCBIfam" id="NF002958">
    <property type="entry name" value="PRK03620.1"/>
    <property type="match status" value="1"/>
</dbReference>
<evidence type="ECO:0000256" key="3">
    <source>
        <dbReference type="ARBA" id="ARBA00007592"/>
    </source>
</evidence>
<keyword evidence="4 5" id="KW-0456">Lyase</keyword>
<proteinExistence type="inferred from homology"/>
<reference evidence="7" key="2">
    <citation type="submission" date="2020-09" db="EMBL/GenBank/DDBJ databases">
        <authorList>
            <person name="Sun Q."/>
            <person name="Ohkuma M."/>
        </authorList>
    </citation>
    <scope>NUCLEOTIDE SEQUENCE</scope>
    <source>
        <strain evidence="7">JCM 4386</strain>
    </source>
</reference>
<dbReference type="Pfam" id="PF00701">
    <property type="entry name" value="DHDPS"/>
    <property type="match status" value="1"/>
</dbReference>
<dbReference type="Proteomes" id="UP000606194">
    <property type="component" value="Unassembled WGS sequence"/>
</dbReference>
<dbReference type="HAMAP" id="MF_00694">
    <property type="entry name" value="KDGDH"/>
    <property type="match status" value="1"/>
</dbReference>
<name>A0A918FZI1_9ACTN</name>
<evidence type="ECO:0000313" key="8">
    <source>
        <dbReference type="Proteomes" id="UP000606194"/>
    </source>
</evidence>
<dbReference type="InterPro" id="IPR002220">
    <property type="entry name" value="DapA-like"/>
</dbReference>
<dbReference type="AlphaFoldDB" id="A0A918FZI1"/>
<dbReference type="GO" id="GO:0008840">
    <property type="term" value="F:4-hydroxy-tetrahydrodipicolinate synthase activity"/>
    <property type="evidence" value="ECO:0007669"/>
    <property type="project" value="TreeGrafter"/>
</dbReference>
<dbReference type="GO" id="GO:0047448">
    <property type="term" value="F:5-dehydro-4-deoxyglucarate dehydratase activity"/>
    <property type="evidence" value="ECO:0007669"/>
    <property type="project" value="UniProtKB-UniRule"/>
</dbReference>
<comment type="pathway">
    <text evidence="2 5">Carbohydrate acid metabolism; D-glucarate degradation; 2,5-dioxopentanoate from D-glucarate: step 2/2.</text>
</comment>
<evidence type="ECO:0000313" key="7">
    <source>
        <dbReference type="EMBL" id="GGS04345.1"/>
    </source>
</evidence>
<keyword evidence="8" id="KW-1185">Reference proteome</keyword>
<dbReference type="PANTHER" id="PTHR12128">
    <property type="entry name" value="DIHYDRODIPICOLINATE SYNTHASE"/>
    <property type="match status" value="1"/>
</dbReference>
<dbReference type="SMART" id="SM01130">
    <property type="entry name" value="DHDPS"/>
    <property type="match status" value="1"/>
</dbReference>
<dbReference type="SUPFAM" id="SSF51569">
    <property type="entry name" value="Aldolase"/>
    <property type="match status" value="1"/>
</dbReference>
<dbReference type="PANTHER" id="PTHR12128:SF19">
    <property type="entry name" value="5-DEHYDRO-4-DEOXYGLUCARATE DEHYDRATASE 2-RELATED"/>
    <property type="match status" value="1"/>
</dbReference>
<feature type="region of interest" description="Disordered" evidence="6">
    <location>
        <begin position="1"/>
        <end position="33"/>
    </location>
</feature>
<evidence type="ECO:0000256" key="6">
    <source>
        <dbReference type="SAM" id="MobiDB-lite"/>
    </source>
</evidence>
<comment type="caution">
    <text evidence="7">The sequence shown here is derived from an EMBL/GenBank/DDBJ whole genome shotgun (WGS) entry which is preliminary data.</text>
</comment>
<dbReference type="Gene3D" id="3.20.20.70">
    <property type="entry name" value="Aldolase class I"/>
    <property type="match status" value="1"/>
</dbReference>
<comment type="catalytic activity">
    <reaction evidence="1 5">
        <text>5-dehydro-4-deoxy-D-glucarate + H(+) = 2,5-dioxopentanoate + CO2 + H2O</text>
        <dbReference type="Rhea" id="RHEA:24608"/>
        <dbReference type="ChEBI" id="CHEBI:15377"/>
        <dbReference type="ChEBI" id="CHEBI:15378"/>
        <dbReference type="ChEBI" id="CHEBI:16526"/>
        <dbReference type="ChEBI" id="CHEBI:42819"/>
        <dbReference type="ChEBI" id="CHEBI:58136"/>
        <dbReference type="EC" id="4.2.1.41"/>
    </reaction>
</comment>
<organism evidence="7 8">
    <name type="scientific">Streptomyces humidus</name>
    <dbReference type="NCBI Taxonomy" id="52259"/>
    <lineage>
        <taxon>Bacteria</taxon>
        <taxon>Bacillati</taxon>
        <taxon>Actinomycetota</taxon>
        <taxon>Actinomycetes</taxon>
        <taxon>Kitasatosporales</taxon>
        <taxon>Streptomycetaceae</taxon>
        <taxon>Streptomyces</taxon>
    </lineage>
</organism>
<dbReference type="GO" id="GO:0042838">
    <property type="term" value="P:D-glucarate catabolic process"/>
    <property type="evidence" value="ECO:0007669"/>
    <property type="project" value="UniProtKB-UniRule"/>
</dbReference>
<evidence type="ECO:0000256" key="5">
    <source>
        <dbReference type="HAMAP-Rule" id="MF_00694"/>
    </source>
</evidence>
<evidence type="ECO:0000256" key="1">
    <source>
        <dbReference type="ARBA" id="ARBA00001446"/>
    </source>
</evidence>
<accession>A0A918FZI1</accession>
<feature type="compositionally biased region" description="Basic and acidic residues" evidence="6">
    <location>
        <begin position="1"/>
        <end position="19"/>
    </location>
</feature>
<gene>
    <name evidence="7" type="ORF">GCM10010269_49100</name>
</gene>
<evidence type="ECO:0000256" key="2">
    <source>
        <dbReference type="ARBA" id="ARBA00004983"/>
    </source>
</evidence>
<dbReference type="InterPro" id="IPR017655">
    <property type="entry name" value="Dehydro-deoxyglucarate_dehyd"/>
</dbReference>
<dbReference type="EC" id="4.2.1.41" evidence="5"/>
<dbReference type="InterPro" id="IPR013785">
    <property type="entry name" value="Aldolase_TIM"/>
</dbReference>
<reference evidence="7" key="1">
    <citation type="journal article" date="2014" name="Int. J. Syst. Evol. Microbiol.">
        <title>Complete genome sequence of Corynebacterium casei LMG S-19264T (=DSM 44701T), isolated from a smear-ripened cheese.</title>
        <authorList>
            <consortium name="US DOE Joint Genome Institute (JGI-PGF)"/>
            <person name="Walter F."/>
            <person name="Albersmeier A."/>
            <person name="Kalinowski J."/>
            <person name="Ruckert C."/>
        </authorList>
    </citation>
    <scope>NUCLEOTIDE SEQUENCE</scope>
    <source>
        <strain evidence="7">JCM 4386</strain>
    </source>
</reference>